<accession>A0A849I9I8</accession>
<evidence type="ECO:0000313" key="3">
    <source>
        <dbReference type="EMBL" id="NNM73971.1"/>
    </source>
</evidence>
<organism evidence="3 4">
    <name type="scientific">Enterovirga aerilata</name>
    <dbReference type="NCBI Taxonomy" id="2730920"/>
    <lineage>
        <taxon>Bacteria</taxon>
        <taxon>Pseudomonadati</taxon>
        <taxon>Pseudomonadota</taxon>
        <taxon>Alphaproteobacteria</taxon>
        <taxon>Hyphomicrobiales</taxon>
        <taxon>Methylobacteriaceae</taxon>
        <taxon>Enterovirga</taxon>
    </lineage>
</organism>
<proteinExistence type="predicted"/>
<feature type="region of interest" description="Disordered" evidence="1">
    <location>
        <begin position="1"/>
        <end position="23"/>
    </location>
</feature>
<keyword evidence="4" id="KW-1185">Reference proteome</keyword>
<evidence type="ECO:0000256" key="2">
    <source>
        <dbReference type="SAM" id="Phobius"/>
    </source>
</evidence>
<keyword evidence="2" id="KW-0812">Transmembrane</keyword>
<dbReference type="InterPro" id="IPR010664">
    <property type="entry name" value="LipoPS_assembly_LptC-rel"/>
</dbReference>
<gene>
    <name evidence="3" type="primary">lptC</name>
    <name evidence="3" type="ORF">HJG44_16435</name>
</gene>
<evidence type="ECO:0000313" key="4">
    <source>
        <dbReference type="Proteomes" id="UP000564885"/>
    </source>
</evidence>
<feature type="region of interest" description="Disordered" evidence="1">
    <location>
        <begin position="219"/>
        <end position="240"/>
    </location>
</feature>
<dbReference type="Gene3D" id="2.60.450.10">
    <property type="entry name" value="Lipopolysaccharide (LPS) transport protein A like domain"/>
    <property type="match status" value="1"/>
</dbReference>
<reference evidence="3 4" key="1">
    <citation type="submission" date="2020-04" db="EMBL/GenBank/DDBJ databases">
        <title>Enterovirga sp. isolate from soil.</title>
        <authorList>
            <person name="Chea S."/>
            <person name="Kim D.-U."/>
        </authorList>
    </citation>
    <scope>NUCLEOTIDE SEQUENCE [LARGE SCALE GENOMIC DNA]</scope>
    <source>
        <strain evidence="3 4">DB1703</strain>
    </source>
</reference>
<keyword evidence="2" id="KW-1133">Transmembrane helix</keyword>
<sequence length="240" mass="25418">MTGYLPALRRDGRRGPDRAGAYAKARRHSGRVRLLKIAIPAGALVAGGLVLAAPLFRPLGDMAGLSMGGVSMSGTKIAMENPRLTGFRKDNRPYEVTAKAAFQDVRKPGLVELRDVSAKLATDAAGTFANLVSASALFDTAKEIIDLSQDIRITTTRGEEVLLRSASVDIKGGTVVSREPVRITTQNGTIEAEGVEVSDGGRTISFQGRVRTQFSRAAIEPAEPTSGEVGRMSQAAEPAR</sequence>
<feature type="transmembrane region" description="Helical" evidence="2">
    <location>
        <begin position="34"/>
        <end position="56"/>
    </location>
</feature>
<evidence type="ECO:0000256" key="1">
    <source>
        <dbReference type="SAM" id="MobiDB-lite"/>
    </source>
</evidence>
<protein>
    <submittedName>
        <fullName evidence="3">LPS export ABC transporter periplasmic protein LptC</fullName>
    </submittedName>
</protein>
<dbReference type="EMBL" id="JABEPP010000004">
    <property type="protein sequence ID" value="NNM73971.1"/>
    <property type="molecule type" value="Genomic_DNA"/>
</dbReference>
<comment type="caution">
    <text evidence="3">The sequence shown here is derived from an EMBL/GenBank/DDBJ whole genome shotgun (WGS) entry which is preliminary data.</text>
</comment>
<dbReference type="AlphaFoldDB" id="A0A849I9I8"/>
<name>A0A849I9I8_9HYPH</name>
<keyword evidence="2" id="KW-0472">Membrane</keyword>
<dbReference type="RefSeq" id="WP_171219407.1">
    <property type="nucleotide sequence ID" value="NZ_JABEPP010000004.1"/>
</dbReference>
<dbReference type="Proteomes" id="UP000564885">
    <property type="component" value="Unassembled WGS sequence"/>
</dbReference>
<feature type="compositionally biased region" description="Basic and acidic residues" evidence="1">
    <location>
        <begin position="8"/>
        <end position="17"/>
    </location>
</feature>
<dbReference type="Pfam" id="PF06835">
    <property type="entry name" value="LptC"/>
    <property type="match status" value="1"/>
</dbReference>